<dbReference type="RefSeq" id="XP_004490275.1">
    <property type="nucleotide sequence ID" value="XM_004490218.3"/>
</dbReference>
<dbReference type="Proteomes" id="UP000087171">
    <property type="component" value="Chromosome Ca2"/>
</dbReference>
<dbReference type="Pfam" id="PF02365">
    <property type="entry name" value="NAM"/>
    <property type="match status" value="1"/>
</dbReference>
<accession>A0A1S2XJG5</accession>
<organism evidence="6 7">
    <name type="scientific">Cicer arietinum</name>
    <name type="common">Chickpea</name>
    <name type="synonym">Garbanzo</name>
    <dbReference type="NCBI Taxonomy" id="3827"/>
    <lineage>
        <taxon>Eukaryota</taxon>
        <taxon>Viridiplantae</taxon>
        <taxon>Streptophyta</taxon>
        <taxon>Embryophyta</taxon>
        <taxon>Tracheophyta</taxon>
        <taxon>Spermatophyta</taxon>
        <taxon>Magnoliopsida</taxon>
        <taxon>eudicotyledons</taxon>
        <taxon>Gunneridae</taxon>
        <taxon>Pentapetalae</taxon>
        <taxon>rosids</taxon>
        <taxon>fabids</taxon>
        <taxon>Fabales</taxon>
        <taxon>Fabaceae</taxon>
        <taxon>Papilionoideae</taxon>
        <taxon>50 kb inversion clade</taxon>
        <taxon>NPAAA clade</taxon>
        <taxon>Hologalegina</taxon>
        <taxon>IRL clade</taxon>
        <taxon>Cicereae</taxon>
        <taxon>Cicer</taxon>
    </lineage>
</organism>
<dbReference type="SUPFAM" id="SSF101941">
    <property type="entry name" value="NAC domain"/>
    <property type="match status" value="1"/>
</dbReference>
<reference evidence="6" key="1">
    <citation type="journal article" date="2013" name="Nat. Biotechnol.">
        <title>Draft genome sequence of chickpea (Cicer arietinum) provides a resource for trait improvement.</title>
        <authorList>
            <person name="Varshney R.K."/>
            <person name="Song C."/>
            <person name="Saxena R.K."/>
            <person name="Azam S."/>
            <person name="Yu S."/>
            <person name="Sharpe A.G."/>
            <person name="Cannon S."/>
            <person name="Baek J."/>
            <person name="Rosen B.D."/>
            <person name="Tar'an B."/>
            <person name="Millan T."/>
            <person name="Zhang X."/>
            <person name="Ramsay L.D."/>
            <person name="Iwata A."/>
            <person name="Wang Y."/>
            <person name="Nelson W."/>
            <person name="Farmer A.D."/>
            <person name="Gaur P.M."/>
            <person name="Soderlund C."/>
            <person name="Penmetsa R.V."/>
            <person name="Xu C."/>
            <person name="Bharti A.K."/>
            <person name="He W."/>
            <person name="Winter P."/>
            <person name="Zhao S."/>
            <person name="Hane J.K."/>
            <person name="Carrasquilla-Garcia N."/>
            <person name="Condie J.A."/>
            <person name="Upadhyaya H.D."/>
            <person name="Luo M.C."/>
            <person name="Thudi M."/>
            <person name="Gowda C.L."/>
            <person name="Singh N.P."/>
            <person name="Lichtenzveig J."/>
            <person name="Gali K.K."/>
            <person name="Rubio J."/>
            <person name="Nadarajan N."/>
            <person name="Dolezel J."/>
            <person name="Bansal K.C."/>
            <person name="Xu X."/>
            <person name="Edwards D."/>
            <person name="Zhang G."/>
            <person name="Kahl G."/>
            <person name="Gil J."/>
            <person name="Singh K.B."/>
            <person name="Datta S.K."/>
            <person name="Jackson S.A."/>
            <person name="Wang J."/>
            <person name="Cook D.R."/>
        </authorList>
    </citation>
    <scope>NUCLEOTIDE SEQUENCE [LARGE SCALE GENOMIC DNA]</scope>
    <source>
        <strain evidence="6">cv. CDC Frontier</strain>
    </source>
</reference>
<evidence type="ECO:0000259" key="5">
    <source>
        <dbReference type="PROSITE" id="PS51005"/>
    </source>
</evidence>
<dbReference type="STRING" id="3827.A0A1S2XJG5"/>
<name>A0A1S2XJG5_CICAR</name>
<dbReference type="GO" id="GO:0003700">
    <property type="term" value="F:DNA-binding transcription factor activity"/>
    <property type="evidence" value="ECO:0007669"/>
    <property type="project" value="InterPro"/>
</dbReference>
<dbReference type="PANTHER" id="PTHR31079:SF9">
    <property type="entry name" value="SUPPRESSOR OF GAMMA RESPONSE 1"/>
    <property type="match status" value="1"/>
</dbReference>
<keyword evidence="2" id="KW-0238">DNA-binding</keyword>
<dbReference type="PaxDb" id="3827-XP_004490275.1"/>
<evidence type="ECO:0000256" key="2">
    <source>
        <dbReference type="ARBA" id="ARBA00023125"/>
    </source>
</evidence>
<dbReference type="GO" id="GO:0000976">
    <property type="term" value="F:transcription cis-regulatory region binding"/>
    <property type="evidence" value="ECO:0007669"/>
    <property type="project" value="TreeGrafter"/>
</dbReference>
<dbReference type="KEGG" id="cam:101490669"/>
<dbReference type="GeneID" id="101490669"/>
<evidence type="ECO:0000256" key="3">
    <source>
        <dbReference type="ARBA" id="ARBA00023163"/>
    </source>
</evidence>
<keyword evidence="4" id="KW-0539">Nucleus</keyword>
<protein>
    <submittedName>
        <fullName evidence="7">SUPPRESSOR OF GAMMA RESPONSE 1</fullName>
    </submittedName>
</protein>
<keyword evidence="6" id="KW-1185">Reference proteome</keyword>
<evidence type="ECO:0000313" key="7">
    <source>
        <dbReference type="RefSeq" id="XP_004490275.1"/>
    </source>
</evidence>
<proteinExistence type="predicted"/>
<dbReference type="Gene3D" id="2.170.150.80">
    <property type="entry name" value="NAC domain"/>
    <property type="match status" value="1"/>
</dbReference>
<feature type="domain" description="NAC" evidence="5">
    <location>
        <begin position="58"/>
        <end position="216"/>
    </location>
</feature>
<dbReference type="InterPro" id="IPR036093">
    <property type="entry name" value="NAC_dom_sf"/>
</dbReference>
<dbReference type="InterPro" id="IPR003441">
    <property type="entry name" value="NAC-dom"/>
</dbReference>
<dbReference type="PROSITE" id="PS51005">
    <property type="entry name" value="NAC"/>
    <property type="match status" value="1"/>
</dbReference>
<keyword evidence="1" id="KW-0805">Transcription regulation</keyword>
<evidence type="ECO:0000256" key="4">
    <source>
        <dbReference type="ARBA" id="ARBA00023242"/>
    </source>
</evidence>
<dbReference type="GO" id="GO:0005634">
    <property type="term" value="C:nucleus"/>
    <property type="evidence" value="ECO:0007669"/>
    <property type="project" value="TreeGrafter"/>
</dbReference>
<dbReference type="FunFam" id="2.170.150.80:FF:000009">
    <property type="entry name" value="NAC domain-containing protein 8"/>
    <property type="match status" value="1"/>
</dbReference>
<sequence length="426" mass="47894">MAGPSWLVDKSRIATKIRSASGACHPENVTWKSNPSKTCPNCQHAIDNSDVAQEWPGLPKGVKFDPSDQEIIWHLLAKVGVGNSKPHPFVDEFITTLEVDDGICYTHPQNLPGVMQDGNASHFFHRAVKAYNTGTRKRRKIHDQDFGDVRWHKTGKTKPVILNGVQKGFKKIMVLYMSSVGGGKAEKTNWVMHQYHLGTDEEENDGEFVVSKVFYQQQQVKLGDKNELDIPEATEATIIKVDPVTPKSVTPEPPYNERQYSDVDLGQETPAIPQPPQMDCLDEIQADCEEHAIDDLSMIETENNEETYDKEINADEGQKWWDSESQNLLDSQQLVEALSLCDDLLHSQSPERDDEHGEHKNQPSLSVYAQLGPEHLKKDIEDCQNLVLDPANTAEHDAPPSELRLSQLEFSSQDSFIAWGYSKALK</sequence>
<reference evidence="7" key="2">
    <citation type="submission" date="2025-08" db="UniProtKB">
        <authorList>
            <consortium name="RefSeq"/>
        </authorList>
    </citation>
    <scope>IDENTIFICATION</scope>
    <source>
        <tissue evidence="7">Etiolated seedlings</tissue>
    </source>
</reference>
<dbReference type="InterPro" id="IPR044799">
    <property type="entry name" value="SOG1-like"/>
</dbReference>
<dbReference type="OrthoDB" id="1882130at2759"/>
<keyword evidence="3" id="KW-0804">Transcription</keyword>
<evidence type="ECO:0000313" key="6">
    <source>
        <dbReference type="Proteomes" id="UP000087171"/>
    </source>
</evidence>
<dbReference type="AlphaFoldDB" id="A0A1S2XJG5"/>
<evidence type="ECO:0000256" key="1">
    <source>
        <dbReference type="ARBA" id="ARBA00023015"/>
    </source>
</evidence>
<dbReference type="eggNOG" id="ENOG502QYVC">
    <property type="taxonomic scope" value="Eukaryota"/>
</dbReference>
<dbReference type="PANTHER" id="PTHR31079">
    <property type="entry name" value="NAC DOMAIN-CONTAINING PROTEIN 73"/>
    <property type="match status" value="1"/>
</dbReference>
<gene>
    <name evidence="7" type="primary">NAC18</name>
</gene>